<dbReference type="GO" id="GO:0003677">
    <property type="term" value="F:DNA binding"/>
    <property type="evidence" value="ECO:0007669"/>
    <property type="project" value="UniProtKB-UniRule"/>
</dbReference>
<dbReference type="GO" id="GO:0003700">
    <property type="term" value="F:DNA-binding transcription factor activity"/>
    <property type="evidence" value="ECO:0007669"/>
    <property type="project" value="UniProtKB-UniRule"/>
</dbReference>
<dbReference type="ExpressionAtlas" id="A0A3L6EI96">
    <property type="expression patterns" value="baseline and differential"/>
</dbReference>
<reference evidence="12" key="1">
    <citation type="journal article" date="2018" name="Nat. Genet.">
        <title>Extensive intraspecific gene order and gene structural variations between Mo17 and other maize genomes.</title>
        <authorList>
            <person name="Sun S."/>
            <person name="Zhou Y."/>
            <person name="Chen J."/>
            <person name="Shi J."/>
            <person name="Zhao H."/>
            <person name="Zhao H."/>
            <person name="Song W."/>
            <person name="Zhang M."/>
            <person name="Cui Y."/>
            <person name="Dong X."/>
            <person name="Liu H."/>
            <person name="Ma X."/>
            <person name="Jiao Y."/>
            <person name="Wang B."/>
            <person name="Wei X."/>
            <person name="Stein J.C."/>
            <person name="Glaubitz J.C."/>
            <person name="Lu F."/>
            <person name="Yu G."/>
            <person name="Liang C."/>
            <person name="Fengler K."/>
            <person name="Li B."/>
            <person name="Rafalski A."/>
            <person name="Schnable P.S."/>
            <person name="Ware D.H."/>
            <person name="Buckler E.S."/>
            <person name="Lai J."/>
        </authorList>
    </citation>
    <scope>NUCLEOTIDE SEQUENCE [LARGE SCALE GENOMIC DNA]</scope>
    <source>
        <tissue evidence="12">Seedling</tissue>
    </source>
</reference>
<evidence type="ECO:0000256" key="2">
    <source>
        <dbReference type="ARBA" id="ARBA00022771"/>
    </source>
</evidence>
<keyword evidence="6 9" id="KW-0804">Transcription</keyword>
<evidence type="ECO:0000256" key="3">
    <source>
        <dbReference type="ARBA" id="ARBA00022833"/>
    </source>
</evidence>
<dbReference type="EMBL" id="NCVQ01000006">
    <property type="protein sequence ID" value="PWZ20772.1"/>
    <property type="molecule type" value="Genomic_DNA"/>
</dbReference>
<keyword evidence="7 8" id="KW-0539">Nucleus</keyword>
<evidence type="ECO:0000256" key="1">
    <source>
        <dbReference type="ARBA" id="ARBA00022723"/>
    </source>
</evidence>
<dbReference type="Proteomes" id="UP000251960">
    <property type="component" value="Chromosome 5"/>
</dbReference>
<dbReference type="AlphaFoldDB" id="A0A3L6EI96"/>
<keyword evidence="2 8" id="KW-0863">Zinc-finger</keyword>
<evidence type="ECO:0000256" key="8">
    <source>
        <dbReference type="PROSITE-ProRule" id="PRU00071"/>
    </source>
</evidence>
<name>A0A3L6EI96_MAIZE</name>
<keyword evidence="1 9" id="KW-0479">Metal-binding</keyword>
<comment type="subcellular location">
    <subcellularLocation>
        <location evidence="8 9">Nucleus</location>
    </subcellularLocation>
</comment>
<dbReference type="PROSITE" id="PS50884">
    <property type="entry name" value="ZF_DOF_2"/>
    <property type="match status" value="1"/>
</dbReference>
<proteinExistence type="predicted"/>
<evidence type="ECO:0000313" key="12">
    <source>
        <dbReference type="EMBL" id="PWZ20772.1"/>
    </source>
</evidence>
<dbReference type="Pfam" id="PF02701">
    <property type="entry name" value="Zn_ribbon_Dof"/>
    <property type="match status" value="1"/>
</dbReference>
<evidence type="ECO:0000256" key="5">
    <source>
        <dbReference type="ARBA" id="ARBA00023125"/>
    </source>
</evidence>
<keyword evidence="5 8" id="KW-0238">DNA-binding</keyword>
<dbReference type="InterPro" id="IPR045174">
    <property type="entry name" value="Dof"/>
</dbReference>
<dbReference type="PANTHER" id="PTHR31992:SF356">
    <property type="entry name" value="DOF ZINC FINGER PROTEIN"/>
    <property type="match status" value="1"/>
</dbReference>
<protein>
    <recommendedName>
        <fullName evidence="9">Dof zinc finger protein</fullName>
    </recommendedName>
</protein>
<feature type="compositionally biased region" description="Basic residues" evidence="10">
    <location>
        <begin position="152"/>
        <end position="169"/>
    </location>
</feature>
<evidence type="ECO:0000256" key="9">
    <source>
        <dbReference type="RuleBase" id="RU369094"/>
    </source>
</evidence>
<comment type="function">
    <text evidence="9">Transcription factor that binds specifically to a 5'-AA[AG]G-3' consensus core sequence.</text>
</comment>
<evidence type="ECO:0000256" key="10">
    <source>
        <dbReference type="SAM" id="MobiDB-lite"/>
    </source>
</evidence>
<dbReference type="InterPro" id="IPR003851">
    <property type="entry name" value="Znf_Dof"/>
</dbReference>
<feature type="compositionally biased region" description="Low complexity" evidence="10">
    <location>
        <begin position="194"/>
        <end position="205"/>
    </location>
</feature>
<keyword evidence="3 9" id="KW-0862">Zinc</keyword>
<gene>
    <name evidence="12" type="primary">MNB1A_3</name>
    <name evidence="12" type="ORF">Zm00014a_024953</name>
</gene>
<accession>A0A3L6EI96</accession>
<evidence type="ECO:0000256" key="4">
    <source>
        <dbReference type="ARBA" id="ARBA00023015"/>
    </source>
</evidence>
<comment type="caution">
    <text evidence="12">The sequence shown here is derived from an EMBL/GenBank/DDBJ whole genome shotgun (WGS) entry which is preliminary data.</text>
</comment>
<feature type="domain" description="Dof-type" evidence="11">
    <location>
        <begin position="103"/>
        <end position="157"/>
    </location>
</feature>
<dbReference type="PANTHER" id="PTHR31992">
    <property type="entry name" value="DOF ZINC FINGER PROTEIN DOF1.4-RELATED"/>
    <property type="match status" value="1"/>
</dbReference>
<dbReference type="GO" id="GO:0005634">
    <property type="term" value="C:nucleus"/>
    <property type="evidence" value="ECO:0007669"/>
    <property type="project" value="UniProtKB-SubCell"/>
</dbReference>
<organism evidence="12">
    <name type="scientific">Zea mays</name>
    <name type="common">Maize</name>
    <dbReference type="NCBI Taxonomy" id="4577"/>
    <lineage>
        <taxon>Eukaryota</taxon>
        <taxon>Viridiplantae</taxon>
        <taxon>Streptophyta</taxon>
        <taxon>Embryophyta</taxon>
        <taxon>Tracheophyta</taxon>
        <taxon>Spermatophyta</taxon>
        <taxon>Magnoliopsida</taxon>
        <taxon>Liliopsida</taxon>
        <taxon>Poales</taxon>
        <taxon>Poaceae</taxon>
        <taxon>PACMAD clade</taxon>
        <taxon>Panicoideae</taxon>
        <taxon>Andropogonodae</taxon>
        <taxon>Andropogoneae</taxon>
        <taxon>Tripsacinae</taxon>
        <taxon>Zea</taxon>
    </lineage>
</organism>
<feature type="region of interest" description="Disordered" evidence="10">
    <location>
        <begin position="184"/>
        <end position="209"/>
    </location>
</feature>
<feature type="region of interest" description="Disordered" evidence="10">
    <location>
        <begin position="147"/>
        <end position="169"/>
    </location>
</feature>
<evidence type="ECO:0000256" key="6">
    <source>
        <dbReference type="ARBA" id="ARBA00023163"/>
    </source>
</evidence>
<keyword evidence="4 9" id="KW-0805">Transcription regulation</keyword>
<sequence length="340" mass="34054">MASQAQAARLQPPTMAPFAPLPHNACKHDVVRHHLNTMPATWSGSTTNNVSATGAMAAATSGSTSNSNAAPGGGAADMAAYLQQLQDAAAAKSSGGGGAARGEQCPRCASHDTKFCYYNNYNTSQPRHFCRACRRYWTLGGSLRNVPIGGSTRKRPRLAHPHPQQHARRAPAAHVFGLGLGLGGAPPPPPPMMLPSSSTSSPPSQGQGGGGLLGSLFALGAAGPLLEGRGAGSSFDFDFDLGLGLPTGPLHLGAGAGAGAGEAAALQMQGLGLRGGGSAAGSSAFLWPAGAGMLVDNDSVDTWKLPGTGAGSMWPDFSSLAAAAPQTGGLMHGGAHAHLM</sequence>
<dbReference type="GO" id="GO:0008270">
    <property type="term" value="F:zinc ion binding"/>
    <property type="evidence" value="ECO:0007669"/>
    <property type="project" value="UniProtKB-KW"/>
</dbReference>
<evidence type="ECO:0000259" key="11">
    <source>
        <dbReference type="PROSITE" id="PS50884"/>
    </source>
</evidence>
<evidence type="ECO:0000256" key="7">
    <source>
        <dbReference type="ARBA" id="ARBA00023242"/>
    </source>
</evidence>
<dbReference type="PROSITE" id="PS01361">
    <property type="entry name" value="ZF_DOF_1"/>
    <property type="match status" value="1"/>
</dbReference>